<dbReference type="RefSeq" id="WP_073047987.1">
    <property type="nucleotide sequence ID" value="NZ_FQUO01000023.1"/>
</dbReference>
<dbReference type="Proteomes" id="UP000184368">
    <property type="component" value="Unassembled WGS sequence"/>
</dbReference>
<gene>
    <name evidence="2" type="ORF">SAMN05444008_12325</name>
</gene>
<dbReference type="SUPFAM" id="SSF109854">
    <property type="entry name" value="DinB/YfiT-like putative metalloenzymes"/>
    <property type="match status" value="1"/>
</dbReference>
<organism evidence="2 3">
    <name type="scientific">Cnuella takakiae</name>
    <dbReference type="NCBI Taxonomy" id="1302690"/>
    <lineage>
        <taxon>Bacteria</taxon>
        <taxon>Pseudomonadati</taxon>
        <taxon>Bacteroidota</taxon>
        <taxon>Chitinophagia</taxon>
        <taxon>Chitinophagales</taxon>
        <taxon>Chitinophagaceae</taxon>
        <taxon>Cnuella</taxon>
    </lineage>
</organism>
<dbReference type="Gene3D" id="1.20.120.450">
    <property type="entry name" value="dinb family like domain"/>
    <property type="match status" value="1"/>
</dbReference>
<feature type="domain" description="DinB-like" evidence="1">
    <location>
        <begin position="14"/>
        <end position="144"/>
    </location>
</feature>
<dbReference type="Pfam" id="PF12867">
    <property type="entry name" value="DinB_2"/>
    <property type="match status" value="1"/>
</dbReference>
<dbReference type="STRING" id="1302690.BUE76_01940"/>
<dbReference type="AlphaFoldDB" id="A0A1M5IC11"/>
<evidence type="ECO:0000259" key="1">
    <source>
        <dbReference type="Pfam" id="PF12867"/>
    </source>
</evidence>
<dbReference type="OrthoDB" id="4295522at2"/>
<evidence type="ECO:0000313" key="2">
    <source>
        <dbReference type="EMBL" id="SHG25904.1"/>
    </source>
</evidence>
<proteinExistence type="predicted"/>
<dbReference type="EMBL" id="FQUO01000023">
    <property type="protein sequence ID" value="SHG25904.1"/>
    <property type="molecule type" value="Genomic_DNA"/>
</dbReference>
<sequence>MQSQIENVKRTRIFLLDLVKDLTVAELNEVPEGFNNNIIWNLGHLVWAQQGICYLRAGMEPKVDASLLTPFRSGTKPEGLIDEPAIAVIKQALLSTIDQLEQDYAASIWQQYTAWTTRYGVELKSIEDALNFLLYHEGMHAGYIMALKRIVKPALVAG</sequence>
<evidence type="ECO:0000313" key="3">
    <source>
        <dbReference type="Proteomes" id="UP000184368"/>
    </source>
</evidence>
<accession>A0A1M5IC11</accession>
<dbReference type="InterPro" id="IPR024775">
    <property type="entry name" value="DinB-like"/>
</dbReference>
<name>A0A1M5IC11_9BACT</name>
<reference evidence="2 3" key="1">
    <citation type="submission" date="2016-11" db="EMBL/GenBank/DDBJ databases">
        <authorList>
            <person name="Jaros S."/>
            <person name="Januszkiewicz K."/>
            <person name="Wedrychowicz H."/>
        </authorList>
    </citation>
    <scope>NUCLEOTIDE SEQUENCE [LARGE SCALE GENOMIC DNA]</scope>
    <source>
        <strain evidence="2 3">DSM 26897</strain>
    </source>
</reference>
<keyword evidence="3" id="KW-1185">Reference proteome</keyword>
<dbReference type="InterPro" id="IPR034660">
    <property type="entry name" value="DinB/YfiT-like"/>
</dbReference>
<protein>
    <submittedName>
        <fullName evidence="2">DinB superfamily protein</fullName>
    </submittedName>
</protein>